<keyword evidence="8 10" id="KW-0472">Membrane</keyword>
<feature type="compositionally biased region" description="Polar residues" evidence="9">
    <location>
        <begin position="1526"/>
        <end position="1542"/>
    </location>
</feature>
<evidence type="ECO:0000256" key="2">
    <source>
        <dbReference type="ARBA" id="ARBA00022448"/>
    </source>
</evidence>
<dbReference type="SUPFAM" id="SSF90123">
    <property type="entry name" value="ABC transporter transmembrane region"/>
    <property type="match status" value="2"/>
</dbReference>
<dbReference type="GO" id="GO:0140359">
    <property type="term" value="F:ABC-type transporter activity"/>
    <property type="evidence" value="ECO:0007669"/>
    <property type="project" value="InterPro"/>
</dbReference>
<reference evidence="13 14" key="1">
    <citation type="submission" date="2014-06" db="EMBL/GenBank/DDBJ databases">
        <title>Evolutionary Origins and Diversification of the Mycorrhizal Mutualists.</title>
        <authorList>
            <consortium name="DOE Joint Genome Institute"/>
            <consortium name="Mycorrhizal Genomics Consortium"/>
            <person name="Kohler A."/>
            <person name="Kuo A."/>
            <person name="Nagy L.G."/>
            <person name="Floudas D."/>
            <person name="Copeland A."/>
            <person name="Barry K.W."/>
            <person name="Cichocki N."/>
            <person name="Veneault-Fourrey C."/>
            <person name="LaButti K."/>
            <person name="Lindquist E.A."/>
            <person name="Lipzen A."/>
            <person name="Lundell T."/>
            <person name="Morin E."/>
            <person name="Murat C."/>
            <person name="Riley R."/>
            <person name="Ohm R."/>
            <person name="Sun H."/>
            <person name="Tunlid A."/>
            <person name="Henrissat B."/>
            <person name="Grigoriev I.V."/>
            <person name="Hibbett D.S."/>
            <person name="Martin F."/>
        </authorList>
    </citation>
    <scope>NUCLEOTIDE SEQUENCE [LARGE SCALE GENOMIC DNA]</scope>
    <source>
        <strain evidence="13 14">SS14</strain>
    </source>
</reference>
<evidence type="ECO:0000313" key="13">
    <source>
        <dbReference type="EMBL" id="KIJ38935.1"/>
    </source>
</evidence>
<feature type="domain" description="ABC transporter" evidence="11">
    <location>
        <begin position="1274"/>
        <end position="1513"/>
    </location>
</feature>
<feature type="domain" description="ABC transporter" evidence="11">
    <location>
        <begin position="667"/>
        <end position="896"/>
    </location>
</feature>
<feature type="domain" description="ABC transmembrane type-1" evidence="12">
    <location>
        <begin position="956"/>
        <end position="1232"/>
    </location>
</feature>
<feature type="transmembrane region" description="Helical" evidence="10">
    <location>
        <begin position="992"/>
        <end position="1017"/>
    </location>
</feature>
<feature type="transmembrane region" description="Helical" evidence="10">
    <location>
        <begin position="182"/>
        <end position="201"/>
    </location>
</feature>
<evidence type="ECO:0000259" key="12">
    <source>
        <dbReference type="PROSITE" id="PS50929"/>
    </source>
</evidence>
<evidence type="ECO:0000256" key="3">
    <source>
        <dbReference type="ARBA" id="ARBA00022692"/>
    </source>
</evidence>
<feature type="transmembrane region" description="Helical" evidence="10">
    <location>
        <begin position="949"/>
        <end position="972"/>
    </location>
</feature>
<dbReference type="InterPro" id="IPR003593">
    <property type="entry name" value="AAA+_ATPase"/>
</dbReference>
<dbReference type="InterPro" id="IPR003439">
    <property type="entry name" value="ABC_transporter-like_ATP-bd"/>
</dbReference>
<evidence type="ECO:0000259" key="11">
    <source>
        <dbReference type="PROSITE" id="PS50893"/>
    </source>
</evidence>
<dbReference type="PROSITE" id="PS50893">
    <property type="entry name" value="ABC_TRANSPORTER_2"/>
    <property type="match status" value="2"/>
</dbReference>
<dbReference type="GO" id="GO:0016020">
    <property type="term" value="C:membrane"/>
    <property type="evidence" value="ECO:0007669"/>
    <property type="project" value="UniProtKB-SubCell"/>
</dbReference>
<feature type="transmembrane region" description="Helical" evidence="10">
    <location>
        <begin position="463"/>
        <end position="482"/>
    </location>
</feature>
<comment type="subcellular location">
    <subcellularLocation>
        <location evidence="1">Membrane</location>
        <topology evidence="1">Multi-pass membrane protein</topology>
    </subcellularLocation>
</comment>
<sequence length="1542" mass="171751">MYPSSWLTETLLIPFYASVASFALLCLHFLARLTFWKQREPNDDNKVSNGHSQAQPSGIFDKFEKHMARFGGSRIFCYMFTRMIGCLSLFGLTSYTLLSAHDQAADPPADIPPPAWTKAAISITYLYCTLLCLISVSGLRWNRVTRNHAVCVLLVTFAVYAYRDIWPLATSTEHPIDASDELLWIKVTILVIVAIIIPLVIPRQYVPVDPENPMPEPNPELTASWLSLISYTFLDSIIFAGAKVSHLTPEELPPLSDSDWSKDLKNRTFPLLDAFQGAKKHHLFFRLMHPNVFGKEYIILAVALVIQALSGFLAPTAINRILYYLENDKPDTNIQPWFWIIFLFVGPILNSLSTQWYTFVGSRVLVRATALLTQLVFEHSLRIRMKAEVDKDEKGKGKDVDVDATESEKTKKGGEYLTGKINNLITSDLEQIGEGREFLDVALTVPLELTLCILWLYKVLGWSAFVGLVTMLALFPIPGYIAKKVKSVQENKMKKSDARVQEITEAISVIRMVKLFGWEGEVARRIEEKREEELKWIWYSKALQLCNNALNFFITHVTMLTTYFAYTVLMHEQLNGMYSFIVSSKIFSSMSVFYMFLNQLYRIFYIGTRIIQGKVSLDRLNDFLKETELLDEFTTTEFAIVRPTAETTPSADAIGFKDATFSWHIEAASESLTPSSRPFKLRVDGELTFEKGGITLIVGPTGCGKTSMLMALLGEMHFIPSTVDSWFNLPREGGIAYAPQESWVQNATIRENIVFGSPFDEERYQKVLQQCALEQDLLLFDAGDKTEIGERGLTLSGGQKARVTLARAVYSSADIILLDDILAALDVHTSKWIIKECLRGDLIRGRTVILVTHNVALASPVADFIVSLGLDGSMTTSSTISGVPRSDGMLELDVEDEKEALSKTEEEIVQAKETNSAGKLIMAEEVAEGRVSRKSVKLFLSALGGKHPIIFFTLWILGILLSDWVEMLKIWFLGYWGSQYETRPASEINVAFYLGVFAALTLFMLIVYCSSYLYYVLAAMHASRSIHNRLINSVLGTTLRWLDETPASRIVTRCTQDIQAVDGPLAVAYVELVEVGLTVIGRMGIVIIFIPIFIFPALGIAFMAVCTSNFYLKAQMAVKREMSNAKAPLLAHLGAAIAGLISVRAYGAQEAFKAESLKRIDQYSRVARVTYNLNRWISVRIDVLGATFSTSLAIYLVYASSTSAANSGFTLNIAVEFTMWLLLLVRFSNDFQVQSNRRVFFLLERIQGYLDIEHEPEPTEAGKPPASWPTSGDLRVEKLSARYSKAGPKILHDISFEVESGERIGVVGRTGSGKSSLTLALLRCIIIEGTIFYDGLPTSSINLDALRSHITIIPQIPELLSGTLRNNLDPFDQHTDATLNDALEDVGLFSLQSEGTSDEGRITLNTKIASAGGNLSVGQRQIIALARAIVRQSKVLILDEATSAIDYKTDAVIQNALRNRLGQGVTVLTIAHRLQTIMDADKILVLDSGRIAEFDSPKNLLKKEGGKLKSLVDESGDRENLYQMAEGTSTSSSSLDNTIQRS</sequence>
<dbReference type="Pfam" id="PF00664">
    <property type="entry name" value="ABC_membrane"/>
    <property type="match status" value="2"/>
</dbReference>
<feature type="transmembrane region" description="Helical" evidence="10">
    <location>
        <begin position="438"/>
        <end position="457"/>
    </location>
</feature>
<dbReference type="OrthoDB" id="6500128at2759"/>
<feature type="transmembrane region" description="Helical" evidence="10">
    <location>
        <begin position="1209"/>
        <end position="1228"/>
    </location>
</feature>
<accession>A0A0C9VM46</accession>
<gene>
    <name evidence="13" type="ORF">M422DRAFT_231014</name>
</gene>
<feature type="transmembrane region" description="Helical" evidence="10">
    <location>
        <begin position="334"/>
        <end position="350"/>
    </location>
</feature>
<dbReference type="Pfam" id="PF00005">
    <property type="entry name" value="ABC_tran"/>
    <property type="match status" value="2"/>
</dbReference>
<dbReference type="Gene3D" id="3.40.50.300">
    <property type="entry name" value="P-loop containing nucleotide triphosphate hydrolases"/>
    <property type="match status" value="2"/>
</dbReference>
<dbReference type="CDD" id="cd18604">
    <property type="entry name" value="ABC_6TM_VMR1_D2_like"/>
    <property type="match status" value="1"/>
</dbReference>
<dbReference type="CDD" id="cd03244">
    <property type="entry name" value="ABCC_MRP_domain2"/>
    <property type="match status" value="1"/>
</dbReference>
<keyword evidence="4" id="KW-0677">Repeat</keyword>
<evidence type="ECO:0000256" key="9">
    <source>
        <dbReference type="SAM" id="MobiDB-lite"/>
    </source>
</evidence>
<dbReference type="PROSITE" id="PS50929">
    <property type="entry name" value="ABC_TM1F"/>
    <property type="match status" value="2"/>
</dbReference>
<feature type="transmembrane region" description="Helical" evidence="10">
    <location>
        <begin position="1085"/>
        <end position="1110"/>
    </location>
</feature>
<dbReference type="Gene3D" id="1.20.1560.10">
    <property type="entry name" value="ABC transporter type 1, transmembrane domain"/>
    <property type="match status" value="2"/>
</dbReference>
<dbReference type="PANTHER" id="PTHR24223:SF356">
    <property type="entry name" value="ATP-BINDING CASSETTE TRANSPORTER ABC4"/>
    <property type="match status" value="1"/>
</dbReference>
<keyword evidence="3 10" id="KW-0812">Transmembrane</keyword>
<dbReference type="PROSITE" id="PS00211">
    <property type="entry name" value="ABC_TRANSPORTER_1"/>
    <property type="match status" value="1"/>
</dbReference>
<feature type="transmembrane region" description="Helical" evidence="10">
    <location>
        <begin position="12"/>
        <end position="31"/>
    </location>
</feature>
<evidence type="ECO:0000256" key="6">
    <source>
        <dbReference type="ARBA" id="ARBA00022840"/>
    </source>
</evidence>
<dbReference type="GO" id="GO:0016887">
    <property type="term" value="F:ATP hydrolysis activity"/>
    <property type="evidence" value="ECO:0007669"/>
    <property type="project" value="InterPro"/>
</dbReference>
<evidence type="ECO:0000256" key="1">
    <source>
        <dbReference type="ARBA" id="ARBA00004141"/>
    </source>
</evidence>
<feature type="transmembrane region" description="Helical" evidence="10">
    <location>
        <begin position="75"/>
        <end position="95"/>
    </location>
</feature>
<organism evidence="13 14">
    <name type="scientific">Sphaerobolus stellatus (strain SS14)</name>
    <dbReference type="NCBI Taxonomy" id="990650"/>
    <lineage>
        <taxon>Eukaryota</taxon>
        <taxon>Fungi</taxon>
        <taxon>Dikarya</taxon>
        <taxon>Basidiomycota</taxon>
        <taxon>Agaricomycotina</taxon>
        <taxon>Agaricomycetes</taxon>
        <taxon>Phallomycetidae</taxon>
        <taxon>Geastrales</taxon>
        <taxon>Sphaerobolaceae</taxon>
        <taxon>Sphaerobolus</taxon>
    </lineage>
</organism>
<dbReference type="InterPro" id="IPR050173">
    <property type="entry name" value="ABC_transporter_C-like"/>
</dbReference>
<dbReference type="GO" id="GO:0005524">
    <property type="term" value="F:ATP binding"/>
    <property type="evidence" value="ECO:0007669"/>
    <property type="project" value="UniProtKB-KW"/>
</dbReference>
<protein>
    <recommendedName>
        <fullName evidence="15">P-loop containing nucleoside triphosphate hydrolase protein</fullName>
    </recommendedName>
</protein>
<dbReference type="EMBL" id="KN837156">
    <property type="protein sequence ID" value="KIJ38935.1"/>
    <property type="molecule type" value="Genomic_DNA"/>
</dbReference>
<feature type="transmembrane region" description="Helical" evidence="10">
    <location>
        <begin position="144"/>
        <end position="162"/>
    </location>
</feature>
<feature type="transmembrane region" description="Helical" evidence="10">
    <location>
        <begin position="1130"/>
        <end position="1147"/>
    </location>
</feature>
<dbReference type="Proteomes" id="UP000054279">
    <property type="component" value="Unassembled WGS sequence"/>
</dbReference>
<feature type="transmembrane region" description="Helical" evidence="10">
    <location>
        <begin position="578"/>
        <end position="597"/>
    </location>
</feature>
<dbReference type="FunFam" id="3.40.50.300:FF:000838">
    <property type="entry name" value="ABC multidrug transporter (Eurofung)"/>
    <property type="match status" value="1"/>
</dbReference>
<keyword evidence="6" id="KW-0067">ATP-binding</keyword>
<evidence type="ECO:0000313" key="14">
    <source>
        <dbReference type="Proteomes" id="UP000054279"/>
    </source>
</evidence>
<name>A0A0C9VM46_SPHS4</name>
<feature type="transmembrane region" description="Helical" evidence="10">
    <location>
        <begin position="297"/>
        <end position="322"/>
    </location>
</feature>
<evidence type="ECO:0000256" key="7">
    <source>
        <dbReference type="ARBA" id="ARBA00022989"/>
    </source>
</evidence>
<evidence type="ECO:0000256" key="5">
    <source>
        <dbReference type="ARBA" id="ARBA00022741"/>
    </source>
</evidence>
<dbReference type="InterPro" id="IPR017871">
    <property type="entry name" value="ABC_transporter-like_CS"/>
</dbReference>
<proteinExistence type="predicted"/>
<dbReference type="InterPro" id="IPR011527">
    <property type="entry name" value="ABC1_TM_dom"/>
</dbReference>
<dbReference type="PANTHER" id="PTHR24223">
    <property type="entry name" value="ATP-BINDING CASSETTE SUB-FAMILY C"/>
    <property type="match status" value="1"/>
</dbReference>
<keyword evidence="5" id="KW-0547">Nucleotide-binding</keyword>
<keyword evidence="2" id="KW-0813">Transport</keyword>
<evidence type="ECO:0008006" key="15">
    <source>
        <dbReference type="Google" id="ProtNLM"/>
    </source>
</evidence>
<dbReference type="HOGENOM" id="CLU_000604_27_6_1"/>
<dbReference type="FunFam" id="1.20.1560.10:FF:000013">
    <property type="entry name" value="ABC transporter C family member 2"/>
    <property type="match status" value="1"/>
</dbReference>
<evidence type="ECO:0000256" key="8">
    <source>
        <dbReference type="ARBA" id="ARBA00023136"/>
    </source>
</evidence>
<evidence type="ECO:0000256" key="4">
    <source>
        <dbReference type="ARBA" id="ARBA00022737"/>
    </source>
</evidence>
<dbReference type="SMART" id="SM00382">
    <property type="entry name" value="AAA"/>
    <property type="match status" value="2"/>
</dbReference>
<feature type="transmembrane region" description="Helical" evidence="10">
    <location>
        <begin position="545"/>
        <end position="566"/>
    </location>
</feature>
<dbReference type="CDD" id="cd03250">
    <property type="entry name" value="ABCC_MRP_domain1"/>
    <property type="match status" value="1"/>
</dbReference>
<keyword evidence="14" id="KW-1185">Reference proteome</keyword>
<dbReference type="InterPro" id="IPR036640">
    <property type="entry name" value="ABC1_TM_sf"/>
</dbReference>
<dbReference type="SUPFAM" id="SSF52540">
    <property type="entry name" value="P-loop containing nucleoside triphosphate hydrolases"/>
    <property type="match status" value="2"/>
</dbReference>
<keyword evidence="7 10" id="KW-1133">Transmembrane helix</keyword>
<feature type="transmembrane region" description="Helical" evidence="10">
    <location>
        <begin position="115"/>
        <end position="137"/>
    </location>
</feature>
<evidence type="ECO:0000256" key="10">
    <source>
        <dbReference type="SAM" id="Phobius"/>
    </source>
</evidence>
<feature type="domain" description="ABC transmembrane type-1" evidence="12">
    <location>
        <begin position="298"/>
        <end position="612"/>
    </location>
</feature>
<feature type="transmembrane region" description="Helical" evidence="10">
    <location>
        <begin position="1177"/>
        <end position="1197"/>
    </location>
</feature>
<dbReference type="CDD" id="cd18596">
    <property type="entry name" value="ABC_6TM_VMR1_D1_like"/>
    <property type="match status" value="1"/>
</dbReference>
<dbReference type="InterPro" id="IPR027417">
    <property type="entry name" value="P-loop_NTPase"/>
</dbReference>
<feature type="region of interest" description="Disordered" evidence="9">
    <location>
        <begin position="1519"/>
        <end position="1542"/>
    </location>
</feature>